<dbReference type="EMBL" id="JAPHNL010000222">
    <property type="protein sequence ID" value="MCX3061583.1"/>
    <property type="molecule type" value="Genomic_DNA"/>
</dbReference>
<keyword evidence="9" id="KW-1185">Reference proteome</keyword>
<dbReference type="InterPro" id="IPR012336">
    <property type="entry name" value="Thioredoxin-like_fold"/>
</dbReference>
<keyword evidence="3" id="KW-0560">Oxidoreductase</keyword>
<organism evidence="8 9">
    <name type="scientific">Streptomyces beihaiensis</name>
    <dbReference type="NCBI Taxonomy" id="2984495"/>
    <lineage>
        <taxon>Bacteria</taxon>
        <taxon>Bacillati</taxon>
        <taxon>Actinomycetota</taxon>
        <taxon>Actinomycetes</taxon>
        <taxon>Kitasatosporales</taxon>
        <taxon>Streptomycetaceae</taxon>
        <taxon>Streptomyces</taxon>
    </lineage>
</organism>
<evidence type="ECO:0000256" key="4">
    <source>
        <dbReference type="ARBA" id="ARBA00023157"/>
    </source>
</evidence>
<evidence type="ECO:0000313" key="8">
    <source>
        <dbReference type="EMBL" id="MCX3061583.1"/>
    </source>
</evidence>
<comment type="similarity">
    <text evidence="1">Belongs to the thioredoxin family. DsbA subfamily.</text>
</comment>
<keyword evidence="5" id="KW-0676">Redox-active center</keyword>
<evidence type="ECO:0000256" key="2">
    <source>
        <dbReference type="ARBA" id="ARBA00022729"/>
    </source>
</evidence>
<comment type="caution">
    <text evidence="8">The sequence shown here is derived from an EMBL/GenBank/DDBJ whole genome shotgun (WGS) entry which is preliminary data.</text>
</comment>
<feature type="chain" id="PRO_5047255144" evidence="6">
    <location>
        <begin position="26"/>
        <end position="252"/>
    </location>
</feature>
<dbReference type="PANTHER" id="PTHR13887">
    <property type="entry name" value="GLUTATHIONE S-TRANSFERASE KAPPA"/>
    <property type="match status" value="1"/>
</dbReference>
<dbReference type="RefSeq" id="WP_266601056.1">
    <property type="nucleotide sequence ID" value="NZ_JAPHNL010000222.1"/>
</dbReference>
<accession>A0ABT3TX12</accession>
<dbReference type="PROSITE" id="PS51257">
    <property type="entry name" value="PROKAR_LIPOPROTEIN"/>
    <property type="match status" value="1"/>
</dbReference>
<feature type="signal peptide" evidence="6">
    <location>
        <begin position="1"/>
        <end position="25"/>
    </location>
</feature>
<dbReference type="CDD" id="cd02972">
    <property type="entry name" value="DsbA_family"/>
    <property type="match status" value="1"/>
</dbReference>
<feature type="domain" description="Thioredoxin-like fold" evidence="7">
    <location>
        <begin position="75"/>
        <end position="229"/>
    </location>
</feature>
<dbReference type="Proteomes" id="UP001163064">
    <property type="component" value="Unassembled WGS sequence"/>
</dbReference>
<dbReference type="InterPro" id="IPR036249">
    <property type="entry name" value="Thioredoxin-like_sf"/>
</dbReference>
<evidence type="ECO:0000256" key="6">
    <source>
        <dbReference type="SAM" id="SignalP"/>
    </source>
</evidence>
<name>A0ABT3TX12_9ACTN</name>
<proteinExistence type="inferred from homology"/>
<dbReference type="Pfam" id="PF13462">
    <property type="entry name" value="Thioredoxin_4"/>
    <property type="match status" value="1"/>
</dbReference>
<dbReference type="PANTHER" id="PTHR13887:SF14">
    <property type="entry name" value="DISULFIDE BOND FORMATION PROTEIN D"/>
    <property type="match status" value="1"/>
</dbReference>
<protein>
    <submittedName>
        <fullName evidence="8">DsbA family protein</fullName>
    </submittedName>
</protein>
<evidence type="ECO:0000256" key="1">
    <source>
        <dbReference type="ARBA" id="ARBA00005791"/>
    </source>
</evidence>
<evidence type="ECO:0000259" key="7">
    <source>
        <dbReference type="Pfam" id="PF13462"/>
    </source>
</evidence>
<reference evidence="8" key="1">
    <citation type="submission" date="2022-10" db="EMBL/GenBank/DDBJ databases">
        <title>Streptomyces beihaiensis sp. nov., a chitin degrading actinobacterium, isolated from shrimp pond soil.</title>
        <authorList>
            <person name="Xie J."/>
            <person name="Shen N."/>
        </authorList>
    </citation>
    <scope>NUCLEOTIDE SEQUENCE</scope>
    <source>
        <strain evidence="8">GXMU-J5</strain>
    </source>
</reference>
<gene>
    <name evidence="8" type="ORF">OFY01_17805</name>
</gene>
<keyword evidence="4" id="KW-1015">Disulfide bond</keyword>
<sequence>MRIATPARAVGAVAAVVALGIGVSACSSGSAGSAGSSGASDSSAASAGTVATEARPAADVDTLKKLPARVDGGVITVGDPKAPHTVKVYEDARCPFCKKFEEGGARALAAPAAKGEVKIEYTIASFLDNNLGGSGSVKAANALRASVEAGRFAEYHAAVYANQPDDETDDVYTDAFLLKIADTVDGLRGATFDRAVKDTSYKKWVDTAMESFRDDGVQATPTVRVDGEKPGGEGDMYGEASFAKVLAAAGIS</sequence>
<evidence type="ECO:0000313" key="9">
    <source>
        <dbReference type="Proteomes" id="UP001163064"/>
    </source>
</evidence>
<dbReference type="Gene3D" id="3.40.30.10">
    <property type="entry name" value="Glutaredoxin"/>
    <property type="match status" value="1"/>
</dbReference>
<dbReference type="SUPFAM" id="SSF52833">
    <property type="entry name" value="Thioredoxin-like"/>
    <property type="match status" value="1"/>
</dbReference>
<evidence type="ECO:0000256" key="3">
    <source>
        <dbReference type="ARBA" id="ARBA00023002"/>
    </source>
</evidence>
<keyword evidence="2 6" id="KW-0732">Signal</keyword>
<evidence type="ECO:0000256" key="5">
    <source>
        <dbReference type="ARBA" id="ARBA00023284"/>
    </source>
</evidence>